<dbReference type="EMBL" id="CP048630">
    <property type="protein sequence ID" value="QIB33719.1"/>
    <property type="molecule type" value="Genomic_DNA"/>
</dbReference>
<reference evidence="1 2" key="1">
    <citation type="submission" date="2020-02" db="EMBL/GenBank/DDBJ databases">
        <authorList>
            <person name="Li G."/>
        </authorList>
    </citation>
    <scope>NUCLEOTIDE SEQUENCE [LARGE SCALE GENOMIC DNA]</scope>
    <source>
        <strain evidence="1 2">DSM 102029</strain>
    </source>
</reference>
<dbReference type="Proteomes" id="UP000464751">
    <property type="component" value="Chromosome"/>
</dbReference>
<name>A0A6P1YK88_9HYPH</name>
<sequence>MRHPFALLLLLLVLLPAGLARGQPVLTGEERAALRPLIADAMIKIASGRRLQGPLSVRTQAIIVPQKAVSRRTGQLCNACTSLCRDYELTLEMDEALTTLVYQGRACAESRTGFFESAKWDDDRPLTLVATRSSISEPLLAEATQHLTALMYLPTAPRPPPLAVMRALEQFRDDTQLRRPSGYEISDSDINALRQSSAYLQNAANCPVPRGRYGICGRAD</sequence>
<evidence type="ECO:0000313" key="1">
    <source>
        <dbReference type="EMBL" id="QIB33719.1"/>
    </source>
</evidence>
<dbReference type="RefSeq" id="WP_163074814.1">
    <property type="nucleotide sequence ID" value="NZ_CP048630.1"/>
</dbReference>
<keyword evidence="2" id="KW-1185">Reference proteome</keyword>
<proteinExistence type="predicted"/>
<protein>
    <submittedName>
        <fullName evidence="1">Uncharacterized protein</fullName>
    </submittedName>
</protein>
<dbReference type="KEGG" id="apra:G3A50_08395"/>
<evidence type="ECO:0000313" key="2">
    <source>
        <dbReference type="Proteomes" id="UP000464751"/>
    </source>
</evidence>
<gene>
    <name evidence="1" type="ORF">G3A50_08395</name>
</gene>
<dbReference type="AlphaFoldDB" id="A0A6P1YK88"/>
<accession>A0A6P1YK88</accession>
<organism evidence="1 2">
    <name type="scientific">Ancylobacter pratisalsi</name>
    <dbReference type="NCBI Taxonomy" id="1745854"/>
    <lineage>
        <taxon>Bacteria</taxon>
        <taxon>Pseudomonadati</taxon>
        <taxon>Pseudomonadota</taxon>
        <taxon>Alphaproteobacteria</taxon>
        <taxon>Hyphomicrobiales</taxon>
        <taxon>Xanthobacteraceae</taxon>
        <taxon>Ancylobacter</taxon>
    </lineage>
</organism>